<evidence type="ECO:0000256" key="1">
    <source>
        <dbReference type="SAM" id="MobiDB-lite"/>
    </source>
</evidence>
<sequence length="238" mass="26990">MRKAGRGKEHELSKNRVRRRTKRTAKCFQRILSIKHTQASDTLRGVSQKSNVESCKELLPQYNVDHGEARRANDGLGGCPARRGTSGEYYQSYQDATVRGKATASERWMKSGKQTWTPYCRSPRAAHNIKRLSPVRRRGRPLRLRQKDKPRPRYGYVNYGKSAIVTYTRDTRLFAQPFKITSMSKSALARRAAASFERQRVGIPLRGQKRPERMKVLLGPVAQLGAGSRIASANKCDT</sequence>
<evidence type="ECO:0000313" key="2">
    <source>
        <dbReference type="EMBL" id="TGZ37620.1"/>
    </source>
</evidence>
<accession>A0A4S2JP04</accession>
<feature type="region of interest" description="Disordered" evidence="1">
    <location>
        <begin position="1"/>
        <end position="21"/>
    </location>
</feature>
<keyword evidence="3" id="KW-1185">Reference proteome</keyword>
<dbReference type="AlphaFoldDB" id="A0A4S2JP04"/>
<organism evidence="2 3">
    <name type="scientific">Temnothorax longispinosus</name>
    <dbReference type="NCBI Taxonomy" id="300112"/>
    <lineage>
        <taxon>Eukaryota</taxon>
        <taxon>Metazoa</taxon>
        <taxon>Ecdysozoa</taxon>
        <taxon>Arthropoda</taxon>
        <taxon>Hexapoda</taxon>
        <taxon>Insecta</taxon>
        <taxon>Pterygota</taxon>
        <taxon>Neoptera</taxon>
        <taxon>Endopterygota</taxon>
        <taxon>Hymenoptera</taxon>
        <taxon>Apocrita</taxon>
        <taxon>Aculeata</taxon>
        <taxon>Formicoidea</taxon>
        <taxon>Formicidae</taxon>
        <taxon>Myrmicinae</taxon>
        <taxon>Temnothorax</taxon>
    </lineage>
</organism>
<evidence type="ECO:0000313" key="3">
    <source>
        <dbReference type="Proteomes" id="UP000310200"/>
    </source>
</evidence>
<reference evidence="2 3" key="1">
    <citation type="journal article" date="2019" name="Philos. Trans. R. Soc. Lond., B, Biol. Sci.">
        <title>Ant behaviour and brain gene expression of defending hosts depend on the ecological success of the intruding social parasite.</title>
        <authorList>
            <person name="Kaur R."/>
            <person name="Stoldt M."/>
            <person name="Jongepier E."/>
            <person name="Feldmeyer B."/>
            <person name="Menzel F."/>
            <person name="Bornberg-Bauer E."/>
            <person name="Foitzik S."/>
        </authorList>
    </citation>
    <scope>NUCLEOTIDE SEQUENCE [LARGE SCALE GENOMIC DNA]</scope>
    <source>
        <tissue evidence="2">Whole body</tissue>
    </source>
</reference>
<gene>
    <name evidence="2" type="ORF">DBV15_08711</name>
</gene>
<protein>
    <submittedName>
        <fullName evidence="2">Uncharacterized protein</fullName>
    </submittedName>
</protein>
<dbReference type="EMBL" id="QBLH01003525">
    <property type="protein sequence ID" value="TGZ37620.1"/>
    <property type="molecule type" value="Genomic_DNA"/>
</dbReference>
<name>A0A4S2JP04_9HYME</name>
<proteinExistence type="predicted"/>
<feature type="compositionally biased region" description="Basic and acidic residues" evidence="1">
    <location>
        <begin position="1"/>
        <end position="14"/>
    </location>
</feature>
<comment type="caution">
    <text evidence="2">The sequence shown here is derived from an EMBL/GenBank/DDBJ whole genome shotgun (WGS) entry which is preliminary data.</text>
</comment>
<dbReference type="Proteomes" id="UP000310200">
    <property type="component" value="Unassembled WGS sequence"/>
</dbReference>